<feature type="transmembrane region" description="Helical" evidence="2">
    <location>
        <begin position="446"/>
        <end position="464"/>
    </location>
</feature>
<name>A0A8H3G3E0_9LECA</name>
<sequence>MPNFNPKFSFDRRVSQDVSSTQADEDERQPLLGQQASNGQIERNVEPPAIETADFSFLSEEVKTKSLIYATIHRMRREIILNIDDPYSYDQLRGNRFNKTVVRPLADKFYSPTDISTVFCLMVNRVQFAREETTVKHQSTSHSRGILCELIAIKILRRFSEEYHGPQGLLVLAHILVSGFDTFQNAPFEVAEEHSKAHQWLDHGRIESDRKLTALEVAIISDSKNFLSTRPCQRVIEAIYHGSIVYTPTAYFEFLPDTYKYKDIGLYKPHEAPILDQHRLVVPRNRYCLEILHFVILLMLYMAQMEMRDKDNFTPFEVVFCIYTFGWLLDQFATILEHGWQVYTQNLWVYLDVSFGGAFMLYFILRLIGHSTDDTNITEIAFDLLAMGAPFLVPRLAFNLLSENMLFVSLREMMSNFVLLTLLAVWSFGGFLLASGWMSRGQHSPLTIAKWMLWLWFGLDSAGIEASPQFHWLLGPVLMISFTFLGNTLFLTILVSMLTNTFSTITANTDCEISYRRTVITFEGVKSDALFSYPPPFNILALIILLPLKLILTPRYFHKVIVYSVRTINFPILISLSFWERRRLLARQMPSWWKSLTTRWQWDNLGLAVHGDLQTVFERAPPRSVYGSVDLGPHNDDQHLQVPNMLMQHPHLEHLGDSLRKNSTNIFFGGGSRKESVGPYHEVTEQLHELFQEHGGGRENKERFAHIESSIVRMEEVFAKFCDRLQAIENQGHHSEEEEDGPSPPQRRESSTTALEMLARRGSSDYYTTARRASKAQGTTERRGSKMYNNNNNNNNNESDEEEEQEPGPASSSSRRRRRSRAIGLDDVAEQQQQQQQQQQDDGDPRRGSQDLGAGFDITTTSSSFRRDSSAFSSSGRRHHQHRTRERLTYDSDEEVCPIDTSGMRRGSQATS</sequence>
<feature type="region of interest" description="Disordered" evidence="1">
    <location>
        <begin position="759"/>
        <end position="912"/>
    </location>
</feature>
<evidence type="ECO:0000313" key="5">
    <source>
        <dbReference type="EMBL" id="CAF9932376.1"/>
    </source>
</evidence>
<feature type="region of interest" description="Disordered" evidence="1">
    <location>
        <begin position="1"/>
        <end position="44"/>
    </location>
</feature>
<feature type="transmembrane region" description="Helical" evidence="2">
    <location>
        <begin position="347"/>
        <end position="368"/>
    </location>
</feature>
<dbReference type="InterPro" id="IPR056336">
    <property type="entry name" value="YVC1_C"/>
</dbReference>
<feature type="transmembrane region" description="Helical" evidence="2">
    <location>
        <begin position="536"/>
        <end position="554"/>
    </location>
</feature>
<feature type="transmembrane region" description="Helical" evidence="2">
    <location>
        <begin position="470"/>
        <end position="495"/>
    </location>
</feature>
<evidence type="ECO:0000313" key="6">
    <source>
        <dbReference type="Proteomes" id="UP000664169"/>
    </source>
</evidence>
<evidence type="ECO:0000259" key="4">
    <source>
        <dbReference type="Pfam" id="PF23317"/>
    </source>
</evidence>
<dbReference type="Pfam" id="PF23317">
    <property type="entry name" value="YVC1_C"/>
    <property type="match status" value="1"/>
</dbReference>
<feature type="region of interest" description="Disordered" evidence="1">
    <location>
        <begin position="732"/>
        <end position="751"/>
    </location>
</feature>
<dbReference type="InterPro" id="IPR052971">
    <property type="entry name" value="TRP_calcium_channel"/>
</dbReference>
<feature type="transmembrane region" description="Helical" evidence="2">
    <location>
        <begin position="413"/>
        <end position="434"/>
    </location>
</feature>
<protein>
    <recommendedName>
        <fullName evidence="7">Nonselective cation channel</fullName>
    </recommendedName>
</protein>
<feature type="transmembrane region" description="Helical" evidence="2">
    <location>
        <begin position="284"/>
        <end position="303"/>
    </location>
</feature>
<feature type="compositionally biased region" description="Basic residues" evidence="1">
    <location>
        <begin position="876"/>
        <end position="885"/>
    </location>
</feature>
<keyword evidence="6" id="KW-1185">Reference proteome</keyword>
<feature type="compositionally biased region" description="Polar residues" evidence="1">
    <location>
        <begin position="32"/>
        <end position="41"/>
    </location>
</feature>
<dbReference type="PANTHER" id="PTHR35859:SF1">
    <property type="entry name" value="NONSELECTIVE CATION CHANNEL PROTEIN"/>
    <property type="match status" value="1"/>
</dbReference>
<gene>
    <name evidence="5" type="ORF">GOMPHAMPRED_006559</name>
</gene>
<feature type="domain" description="YVC1 N-terminal linker helical" evidence="3">
    <location>
        <begin position="98"/>
        <end position="260"/>
    </location>
</feature>
<evidence type="ECO:0000259" key="3">
    <source>
        <dbReference type="Pfam" id="PF23190"/>
    </source>
</evidence>
<keyword evidence="2" id="KW-0472">Membrane</keyword>
<dbReference type="PANTHER" id="PTHR35859">
    <property type="entry name" value="NONSELECTIVE CATION CHANNEL PROTEIN"/>
    <property type="match status" value="1"/>
</dbReference>
<dbReference type="EMBL" id="CAJPDQ010000044">
    <property type="protein sequence ID" value="CAF9932376.1"/>
    <property type="molecule type" value="Genomic_DNA"/>
</dbReference>
<dbReference type="Proteomes" id="UP000664169">
    <property type="component" value="Unassembled WGS sequence"/>
</dbReference>
<organism evidence="5 6">
    <name type="scientific">Gomphillus americanus</name>
    <dbReference type="NCBI Taxonomy" id="1940652"/>
    <lineage>
        <taxon>Eukaryota</taxon>
        <taxon>Fungi</taxon>
        <taxon>Dikarya</taxon>
        <taxon>Ascomycota</taxon>
        <taxon>Pezizomycotina</taxon>
        <taxon>Lecanoromycetes</taxon>
        <taxon>OSLEUM clade</taxon>
        <taxon>Ostropomycetidae</taxon>
        <taxon>Ostropales</taxon>
        <taxon>Graphidaceae</taxon>
        <taxon>Gomphilloideae</taxon>
        <taxon>Gomphillus</taxon>
    </lineage>
</organism>
<comment type="caution">
    <text evidence="5">The sequence shown here is derived from an EMBL/GenBank/DDBJ whole genome shotgun (WGS) entry which is preliminary data.</text>
</comment>
<feature type="transmembrane region" description="Helical" evidence="2">
    <location>
        <begin position="560"/>
        <end position="579"/>
    </location>
</feature>
<dbReference type="InterPro" id="IPR056337">
    <property type="entry name" value="LHD_YVC1"/>
</dbReference>
<feature type="transmembrane region" description="Helical" evidence="2">
    <location>
        <begin position="315"/>
        <end position="335"/>
    </location>
</feature>
<dbReference type="Pfam" id="PF23190">
    <property type="entry name" value="LHD_TRPY1"/>
    <property type="match status" value="1"/>
</dbReference>
<feature type="domain" description="Calcium channel YVC1-like C-terminal transmembrane" evidence="4">
    <location>
        <begin position="294"/>
        <end position="583"/>
    </location>
</feature>
<proteinExistence type="predicted"/>
<evidence type="ECO:0000256" key="1">
    <source>
        <dbReference type="SAM" id="MobiDB-lite"/>
    </source>
</evidence>
<feature type="compositionally biased region" description="Low complexity" evidence="1">
    <location>
        <begin position="831"/>
        <end position="840"/>
    </location>
</feature>
<dbReference type="AlphaFoldDB" id="A0A8H3G3E0"/>
<keyword evidence="2" id="KW-1133">Transmembrane helix</keyword>
<feature type="transmembrane region" description="Helical" evidence="2">
    <location>
        <begin position="380"/>
        <end position="401"/>
    </location>
</feature>
<keyword evidence="2" id="KW-0812">Transmembrane</keyword>
<evidence type="ECO:0000256" key="2">
    <source>
        <dbReference type="SAM" id="Phobius"/>
    </source>
</evidence>
<dbReference type="OrthoDB" id="2373987at2759"/>
<evidence type="ECO:0008006" key="7">
    <source>
        <dbReference type="Google" id="ProtNLM"/>
    </source>
</evidence>
<reference evidence="5" key="1">
    <citation type="submission" date="2021-03" db="EMBL/GenBank/DDBJ databases">
        <authorList>
            <person name="Tagirdzhanova G."/>
        </authorList>
    </citation>
    <scope>NUCLEOTIDE SEQUENCE</scope>
</reference>
<accession>A0A8H3G3E0</accession>